<organism evidence="3 4">
    <name type="scientific">Thalassobacillus devorans</name>
    <dbReference type="NCBI Taxonomy" id="279813"/>
    <lineage>
        <taxon>Bacteria</taxon>
        <taxon>Bacillati</taxon>
        <taxon>Bacillota</taxon>
        <taxon>Bacilli</taxon>
        <taxon>Bacillales</taxon>
        <taxon>Bacillaceae</taxon>
        <taxon>Thalassobacillus</taxon>
    </lineage>
</organism>
<protein>
    <submittedName>
        <fullName evidence="3">Bifunctional oligoribonuclease and PAP phosphatase NrnA</fullName>
    </submittedName>
</protein>
<comment type="caution">
    <text evidence="3">The sequence shown here is derived from an EMBL/GenBank/DDBJ whole genome shotgun (WGS) entry which is preliminary data.</text>
</comment>
<name>A0ABQ1PBA5_9BACI</name>
<dbReference type="SUPFAM" id="SSF64182">
    <property type="entry name" value="DHH phosphoesterases"/>
    <property type="match status" value="1"/>
</dbReference>
<dbReference type="RefSeq" id="WP_062447284.1">
    <property type="nucleotide sequence ID" value="NZ_BMCJ01000004.1"/>
</dbReference>
<dbReference type="Pfam" id="PF01368">
    <property type="entry name" value="DHH"/>
    <property type="match status" value="1"/>
</dbReference>
<reference evidence="4" key="1">
    <citation type="journal article" date="2019" name="Int. J. Syst. Evol. Microbiol.">
        <title>The Global Catalogue of Microorganisms (GCM) 10K type strain sequencing project: providing services to taxonomists for standard genome sequencing and annotation.</title>
        <authorList>
            <consortium name="The Broad Institute Genomics Platform"/>
            <consortium name="The Broad Institute Genome Sequencing Center for Infectious Disease"/>
            <person name="Wu L."/>
            <person name="Ma J."/>
        </authorList>
    </citation>
    <scope>NUCLEOTIDE SEQUENCE [LARGE SCALE GENOMIC DNA]</scope>
    <source>
        <strain evidence="4">CCM 7282</strain>
    </source>
</reference>
<proteinExistence type="predicted"/>
<dbReference type="Proteomes" id="UP000619534">
    <property type="component" value="Unassembled WGS sequence"/>
</dbReference>
<feature type="domain" description="DDH" evidence="1">
    <location>
        <begin position="15"/>
        <end position="154"/>
    </location>
</feature>
<evidence type="ECO:0000259" key="1">
    <source>
        <dbReference type="Pfam" id="PF01368"/>
    </source>
</evidence>
<dbReference type="Pfam" id="PF02272">
    <property type="entry name" value="DHHA1"/>
    <property type="match status" value="1"/>
</dbReference>
<accession>A0ABQ1PBA5</accession>
<keyword evidence="4" id="KW-1185">Reference proteome</keyword>
<sequence length="318" mass="35717">MCKKEIFQKIKEYEKIIIHRHVRPDPDALGSTGGLKEIIRASFPDKEILLAGEEDPSLNFLIRMDEISDDDYNHALVLVCDTANEARVDDQRYTKGKEVIKIDHHPNVDKYGDIQWVDTDASSTSELIYEFYLEMKTEGARLTEKGARLLYAGIVGDTGRFLFPSTTPKTLKYAADLVEYSFDRPSLYDGMYTTKMNIVRLKGYILQHFTVSSSGLSTIRITKEIMEEYGVSVLETSQLVGILGDVEGVLSWAFFVEEDEVIRVRLRSRGPVINGVAAKFNGGGHPMAAGASAHSWKETEAIAAELEKVCRKHKLENS</sequence>
<dbReference type="InterPro" id="IPR038763">
    <property type="entry name" value="DHH_sf"/>
</dbReference>
<dbReference type="PANTHER" id="PTHR47618:SF1">
    <property type="entry name" value="BIFUNCTIONAL OLIGORIBONUCLEASE AND PAP PHOSPHATASE NRNA"/>
    <property type="match status" value="1"/>
</dbReference>
<dbReference type="Gene3D" id="3.10.310.30">
    <property type="match status" value="1"/>
</dbReference>
<dbReference type="EMBL" id="BMCJ01000004">
    <property type="protein sequence ID" value="GGC93707.1"/>
    <property type="molecule type" value="Genomic_DNA"/>
</dbReference>
<gene>
    <name evidence="3" type="primary">nrnA</name>
    <name evidence="3" type="ORF">GCM10007216_25540</name>
</gene>
<evidence type="ECO:0000313" key="4">
    <source>
        <dbReference type="Proteomes" id="UP000619534"/>
    </source>
</evidence>
<evidence type="ECO:0000259" key="2">
    <source>
        <dbReference type="Pfam" id="PF02272"/>
    </source>
</evidence>
<dbReference type="PANTHER" id="PTHR47618">
    <property type="entry name" value="BIFUNCTIONAL OLIGORIBONUCLEASE AND PAP PHOSPHATASE NRNA"/>
    <property type="match status" value="1"/>
</dbReference>
<dbReference type="InterPro" id="IPR051319">
    <property type="entry name" value="Oligoribo/pAp-PDE_c-di-AMP_PDE"/>
</dbReference>
<feature type="domain" description="DHHA1" evidence="2">
    <location>
        <begin position="228"/>
        <end position="311"/>
    </location>
</feature>
<dbReference type="InterPro" id="IPR003156">
    <property type="entry name" value="DHHA1_dom"/>
</dbReference>
<dbReference type="InterPro" id="IPR001667">
    <property type="entry name" value="DDH_dom"/>
</dbReference>
<evidence type="ECO:0000313" key="3">
    <source>
        <dbReference type="EMBL" id="GGC93707.1"/>
    </source>
</evidence>
<dbReference type="Gene3D" id="3.90.1640.10">
    <property type="entry name" value="inorganic pyrophosphatase (n-terminal core)"/>
    <property type="match status" value="1"/>
</dbReference>